<feature type="transmembrane region" description="Helical" evidence="1">
    <location>
        <begin position="12"/>
        <end position="31"/>
    </location>
</feature>
<reference evidence="2 3" key="1">
    <citation type="journal article" date="2018" name="Sci. Rep.">
        <title>Comparative genomics provides insights into the lifestyle and reveals functional heterogeneity of dark septate endophytic fungi.</title>
        <authorList>
            <person name="Knapp D.G."/>
            <person name="Nemeth J.B."/>
            <person name="Barry K."/>
            <person name="Hainaut M."/>
            <person name="Henrissat B."/>
            <person name="Johnson J."/>
            <person name="Kuo A."/>
            <person name="Lim J.H.P."/>
            <person name="Lipzen A."/>
            <person name="Nolan M."/>
            <person name="Ohm R.A."/>
            <person name="Tamas L."/>
            <person name="Grigoriev I.V."/>
            <person name="Spatafora J.W."/>
            <person name="Nagy L.G."/>
            <person name="Kovacs G.M."/>
        </authorList>
    </citation>
    <scope>NUCLEOTIDE SEQUENCE [LARGE SCALE GENOMIC DNA]</scope>
    <source>
        <strain evidence="2 3">DSE2036</strain>
    </source>
</reference>
<sequence length="568" mass="63417">MSILMAKPSWHALRVMAFTSILLCGGIWYTWGNVMTRLRFSGNSTGSGFGHYGTNPTSENSAEQFDQGERHPVERLMDHAQKHFEALMNDEAHTLADAAKNYRKRRGRHPPPGFDAWFSFAQTHNALVVEPFFDQIDADLAPLRAIEPHNLRQTAHAFSPKITIRNGSIAAKREFLHEKLVQTASMLRVLAEQQDVRLPDLDIPINVNDEPAMIVPWETIDTALQFVKPMLTPYHETVNDFGTIEDGKMTVSQFDPEWLHGRERHTSAQWLGPRPFWSLVRPACPPGSPTRDQPLMQDIWHREGHAKEEHLASALLPMEFPTGSYDGFVQNSTSALNVCQHPSWQGLHGAFVAPAKFSVTQKLFPLFSTSKLAVSNEILIPSVGDWNISNQPSSMTVPWNEREDKLHWRGPATGGKNTASNWQRFHRHRFVAMLNATHVEIAEGLVHAGNESIIGLGYAKNFRLLPANAYNLETQRGAKMAEWVNSWGDAAFTDLQCSESGGNGTCPYTNEYYSVRSEILPPSDNKTVKYKYAAILDGDGADENGRLVSALRSGILTLKSIDDGAAVD</sequence>
<dbReference type="PANTHER" id="PTHR12203">
    <property type="entry name" value="KDEL LYS-ASP-GLU-LEU CONTAINING - RELATED"/>
    <property type="match status" value="1"/>
</dbReference>
<proteinExistence type="predicted"/>
<dbReference type="Proteomes" id="UP000244855">
    <property type="component" value="Unassembled WGS sequence"/>
</dbReference>
<name>A0A2V1EC26_9PLEO</name>
<dbReference type="InterPro" id="IPR051091">
    <property type="entry name" value="O-Glucosyltr/Glycosyltrsf_90"/>
</dbReference>
<evidence type="ECO:0000313" key="3">
    <source>
        <dbReference type="Proteomes" id="UP000244855"/>
    </source>
</evidence>
<dbReference type="AlphaFoldDB" id="A0A2V1EC26"/>
<keyword evidence="2" id="KW-0808">Transferase</keyword>
<accession>A0A2V1EC26</accession>
<dbReference type="EMBL" id="KZ805302">
    <property type="protein sequence ID" value="PVI07876.1"/>
    <property type="molecule type" value="Genomic_DNA"/>
</dbReference>
<evidence type="ECO:0000313" key="2">
    <source>
        <dbReference type="EMBL" id="PVI07876.1"/>
    </source>
</evidence>
<protein>
    <submittedName>
        <fullName evidence="2">Glycosyltransferase family 90 protein</fullName>
    </submittedName>
</protein>
<keyword evidence="3" id="KW-1185">Reference proteome</keyword>
<dbReference type="PANTHER" id="PTHR12203:SF22">
    <property type="entry name" value="CAPSULE ASSOCIATED PROTEIN"/>
    <property type="match status" value="1"/>
</dbReference>
<dbReference type="OrthoDB" id="541052at2759"/>
<evidence type="ECO:0000256" key="1">
    <source>
        <dbReference type="SAM" id="Phobius"/>
    </source>
</evidence>
<keyword evidence="1" id="KW-0472">Membrane</keyword>
<organism evidence="2 3">
    <name type="scientific">Periconia macrospinosa</name>
    <dbReference type="NCBI Taxonomy" id="97972"/>
    <lineage>
        <taxon>Eukaryota</taxon>
        <taxon>Fungi</taxon>
        <taxon>Dikarya</taxon>
        <taxon>Ascomycota</taxon>
        <taxon>Pezizomycotina</taxon>
        <taxon>Dothideomycetes</taxon>
        <taxon>Pleosporomycetidae</taxon>
        <taxon>Pleosporales</taxon>
        <taxon>Massarineae</taxon>
        <taxon>Periconiaceae</taxon>
        <taxon>Periconia</taxon>
    </lineage>
</organism>
<gene>
    <name evidence="2" type="ORF">DM02DRAFT_666345</name>
</gene>
<dbReference type="GO" id="GO:0016740">
    <property type="term" value="F:transferase activity"/>
    <property type="evidence" value="ECO:0007669"/>
    <property type="project" value="UniProtKB-KW"/>
</dbReference>
<keyword evidence="1" id="KW-0812">Transmembrane</keyword>
<keyword evidence="1" id="KW-1133">Transmembrane helix</keyword>